<name>A0A1H4DET2_9FIRM</name>
<dbReference type="SUPFAM" id="SSF141571">
    <property type="entry name" value="Pentapeptide repeat-like"/>
    <property type="match status" value="1"/>
</dbReference>
<accession>A0A1H4DET2</accession>
<keyword evidence="2" id="KW-1185">Reference proteome</keyword>
<dbReference type="AlphaFoldDB" id="A0A1H4DET2"/>
<dbReference type="Gene3D" id="2.160.20.80">
    <property type="entry name" value="E3 ubiquitin-protein ligase SopA"/>
    <property type="match status" value="1"/>
</dbReference>
<dbReference type="Proteomes" id="UP000199394">
    <property type="component" value="Unassembled WGS sequence"/>
</dbReference>
<evidence type="ECO:0000313" key="1">
    <source>
        <dbReference type="EMBL" id="SEA71241.1"/>
    </source>
</evidence>
<dbReference type="OrthoDB" id="67652at2"/>
<dbReference type="PANTHER" id="PTHR42999:SF1">
    <property type="entry name" value="PENTAPEPTIDE REPEAT-CONTAINING PROTEIN"/>
    <property type="match status" value="1"/>
</dbReference>
<dbReference type="InterPro" id="IPR052949">
    <property type="entry name" value="PA_immunity-related"/>
</dbReference>
<proteinExistence type="predicted"/>
<dbReference type="RefSeq" id="WP_090308923.1">
    <property type="nucleotide sequence ID" value="NZ_FNRK01000023.1"/>
</dbReference>
<evidence type="ECO:0000313" key="2">
    <source>
        <dbReference type="Proteomes" id="UP000199394"/>
    </source>
</evidence>
<reference evidence="1 2" key="1">
    <citation type="submission" date="2016-10" db="EMBL/GenBank/DDBJ databases">
        <authorList>
            <person name="de Groot N.N."/>
        </authorList>
    </citation>
    <scope>NUCLEOTIDE SEQUENCE [LARGE SCALE GENOMIC DNA]</scope>
    <source>
        <strain evidence="1 2">SR12</strain>
    </source>
</reference>
<gene>
    <name evidence="1" type="ORF">SAMN04515656_12326</name>
</gene>
<sequence length="217" mass="24614">MKKIEAVDLRDDLEVLIDFKKRVDEVLAQEECLGDCVIKGILGSEQDFSELNVENARFENCRLLECSFKKSSFKNVSFRNCDFSGSRFEDAYFSQCEWKGCKALGSSFSQGVFKNILLADNNMKYTDFDGSQWRWAHWEEVDFTGAFITQSRLRDLEALTCDFTQTAFFKTPLKGLDLTSSTIEGIQVSDTLGELRGARLDPFQAAGLMRLLGIEVV</sequence>
<organism evidence="1 2">
    <name type="scientific">Eubacterium aggregans</name>
    <dbReference type="NCBI Taxonomy" id="81409"/>
    <lineage>
        <taxon>Bacteria</taxon>
        <taxon>Bacillati</taxon>
        <taxon>Bacillota</taxon>
        <taxon>Clostridia</taxon>
        <taxon>Eubacteriales</taxon>
        <taxon>Eubacteriaceae</taxon>
        <taxon>Eubacterium</taxon>
    </lineage>
</organism>
<protein>
    <submittedName>
        <fullName evidence="1">Uncharacterized protein YjbI, contains pentapeptide repeats</fullName>
    </submittedName>
</protein>
<dbReference type="STRING" id="81409.SAMN04515656_12326"/>
<dbReference type="PANTHER" id="PTHR42999">
    <property type="entry name" value="ANTIBIOTIC RESISTANCE PROTEIN MCBG"/>
    <property type="match status" value="1"/>
</dbReference>
<dbReference type="Pfam" id="PF13599">
    <property type="entry name" value="Pentapeptide_4"/>
    <property type="match status" value="1"/>
</dbReference>
<dbReference type="EMBL" id="FNRK01000023">
    <property type="protein sequence ID" value="SEA71241.1"/>
    <property type="molecule type" value="Genomic_DNA"/>
</dbReference>
<dbReference type="InterPro" id="IPR001646">
    <property type="entry name" value="5peptide_repeat"/>
</dbReference>